<comment type="caution">
    <text evidence="1">The sequence shown here is derived from an EMBL/GenBank/DDBJ whole genome shotgun (WGS) entry which is preliminary data.</text>
</comment>
<dbReference type="Proteomes" id="UP000263642">
    <property type="component" value="Unassembled WGS sequence"/>
</dbReference>
<protein>
    <submittedName>
        <fullName evidence="1">Uncharacterized protein</fullName>
    </submittedName>
</protein>
<dbReference type="AlphaFoldDB" id="A0A3D3RE74"/>
<name>A0A3D3RE74_9PLAN</name>
<accession>A0A3D3RE74</accession>
<proteinExistence type="predicted"/>
<sequence length="507" mass="57977">MKYLQCLMYLLLLLGLPRLLLAAEYFQIQVIDSESKRGIPLVELKTVNQILHVTDSNGIAAINEPGLMHQEVYFHVRSHGYEFPADGFGYQGEKIQVSPGGKAILKMKRVNLAERLYRLTGEGIYRDSLLTDADIPIVQPVLNGKVLGSDSVVNVKFKNRVYWFWGDTNFPGYPLGNFSVPGAVSDLPGQGGLPIQQGVNLNYFLDQNGFAKKTCDMPGPGPTWIDGLVVVRDDQGNERMFAKYVKIKGLLTAYERGLVEFNDQQKVFEKRKVFDFDAPLYPVGHPVKYEMSGHDYILFGLAVPLIRVPANPDALADLKQYETYSYLMPGSEAENWKVDRDESGALRYQWRKNVPPLTSDLEKKLIQQKKLSKQEQYFQLRDIETNERVEIQNSSVAWNEFRGKWTMIGLQKFGTSVLGEIWYSEAASPLGPWKWGRKIVTHDKYSFYNPKQHPLFAREKGRLIYFEGTYTALFSGNEIKTPRYDYNQIMYQLDLSDPRLAAELFEK</sequence>
<gene>
    <name evidence="1" type="ORF">DIT97_29310</name>
</gene>
<evidence type="ECO:0000313" key="1">
    <source>
        <dbReference type="EMBL" id="HCO26906.1"/>
    </source>
</evidence>
<evidence type="ECO:0000313" key="2">
    <source>
        <dbReference type="Proteomes" id="UP000263642"/>
    </source>
</evidence>
<reference evidence="1 2" key="1">
    <citation type="journal article" date="2018" name="Nat. Biotechnol.">
        <title>A standardized bacterial taxonomy based on genome phylogeny substantially revises the tree of life.</title>
        <authorList>
            <person name="Parks D.H."/>
            <person name="Chuvochina M."/>
            <person name="Waite D.W."/>
            <person name="Rinke C."/>
            <person name="Skarshewski A."/>
            <person name="Chaumeil P.A."/>
            <person name="Hugenholtz P."/>
        </authorList>
    </citation>
    <scope>NUCLEOTIDE SEQUENCE [LARGE SCALE GENOMIC DNA]</scope>
    <source>
        <strain evidence="1">UBA9375</strain>
    </source>
</reference>
<dbReference type="EMBL" id="DQAY01000181">
    <property type="protein sequence ID" value="HCO26906.1"/>
    <property type="molecule type" value="Genomic_DNA"/>
</dbReference>
<organism evidence="1 2">
    <name type="scientific">Gimesia maris</name>
    <dbReference type="NCBI Taxonomy" id="122"/>
    <lineage>
        <taxon>Bacteria</taxon>
        <taxon>Pseudomonadati</taxon>
        <taxon>Planctomycetota</taxon>
        <taxon>Planctomycetia</taxon>
        <taxon>Planctomycetales</taxon>
        <taxon>Planctomycetaceae</taxon>
        <taxon>Gimesia</taxon>
    </lineage>
</organism>